<evidence type="ECO:0000256" key="3">
    <source>
        <dbReference type="ARBA" id="ARBA00022833"/>
    </source>
</evidence>
<dbReference type="EMBL" id="OUUZ01000009">
    <property type="protein sequence ID" value="SPQ22919.1"/>
    <property type="molecule type" value="Genomic_DNA"/>
</dbReference>
<feature type="region of interest" description="Disordered" evidence="5">
    <location>
        <begin position="93"/>
        <end position="127"/>
    </location>
</feature>
<protein>
    <submittedName>
        <fullName evidence="7">9b962193-613c-43ce-bf5a-1b680d7f0fa6</fullName>
    </submittedName>
</protein>
<dbReference type="Gene3D" id="3.30.40.10">
    <property type="entry name" value="Zinc/RING finger domain, C3HC4 (zinc finger)"/>
    <property type="match status" value="1"/>
</dbReference>
<sequence length="314" mass="35140">MATDFVMPRLPGQQQQSPYYASAQQQHQQPQQQYAYRSQLQTSFQPSGISTAYPMSTQYPNSPVSPLGTPGGISPTASKSYYHTRQIRPLYVPAVLRPTEFPSKEPPTRPKPEDDEDSLTEQDLRPNSSFMSLGGLTAFGRLSRRSTGDSAKCIDADWDLDQFPKPTGAPTREHWKPDQESTMCDHPACKRTFSYFTRRHHCRKCGNIFCDQHSAFEIPLDQDANFNPRGVPSRACGYCYMQFKQWRNLASSNNSQRGSQDAAPGADRHHRLTNSNPASPISASPTVSVLSNGLPPHTPDAAQSVPRDWNWSTF</sequence>
<dbReference type="SUPFAM" id="SSF57903">
    <property type="entry name" value="FYVE/PHD zinc finger"/>
    <property type="match status" value="1"/>
</dbReference>
<gene>
    <name evidence="7" type="ORF">TT172_LOCUS5338</name>
</gene>
<dbReference type="InterPro" id="IPR017455">
    <property type="entry name" value="Znf_FYVE-rel"/>
</dbReference>
<evidence type="ECO:0000256" key="2">
    <source>
        <dbReference type="ARBA" id="ARBA00022771"/>
    </source>
</evidence>
<dbReference type="GO" id="GO:0008270">
    <property type="term" value="F:zinc ion binding"/>
    <property type="evidence" value="ECO:0007669"/>
    <property type="project" value="UniProtKB-KW"/>
</dbReference>
<feature type="region of interest" description="Disordered" evidence="5">
    <location>
        <begin position="1"/>
        <end position="78"/>
    </location>
</feature>
<accession>A0A3S4AU08</accession>
<feature type="domain" description="FYVE-type" evidence="6">
    <location>
        <begin position="189"/>
        <end position="244"/>
    </location>
</feature>
<evidence type="ECO:0000256" key="5">
    <source>
        <dbReference type="SAM" id="MobiDB-lite"/>
    </source>
</evidence>
<dbReference type="InterPro" id="IPR000306">
    <property type="entry name" value="Znf_FYVE"/>
</dbReference>
<dbReference type="PANTHER" id="PTHR39490">
    <property type="entry name" value="ARRESTIN DOMAIN-CONTAINING PROTEIN D"/>
    <property type="match status" value="1"/>
</dbReference>
<feature type="compositionally biased region" description="Basic and acidic residues" evidence="5">
    <location>
        <begin position="102"/>
        <end position="112"/>
    </location>
</feature>
<organism evidence="7 8">
    <name type="scientific">Thermothielavioides terrestris</name>
    <dbReference type="NCBI Taxonomy" id="2587410"/>
    <lineage>
        <taxon>Eukaryota</taxon>
        <taxon>Fungi</taxon>
        <taxon>Dikarya</taxon>
        <taxon>Ascomycota</taxon>
        <taxon>Pezizomycotina</taxon>
        <taxon>Sordariomycetes</taxon>
        <taxon>Sordariomycetidae</taxon>
        <taxon>Sordariales</taxon>
        <taxon>Chaetomiaceae</taxon>
        <taxon>Thermothielavioides</taxon>
    </lineage>
</organism>
<reference evidence="7 8" key="1">
    <citation type="submission" date="2018-04" db="EMBL/GenBank/DDBJ databases">
        <authorList>
            <person name="Huttner S."/>
            <person name="Dainat J."/>
        </authorList>
    </citation>
    <scope>NUCLEOTIDE SEQUENCE [LARGE SCALE GENOMIC DNA]</scope>
</reference>
<dbReference type="Pfam" id="PF01363">
    <property type="entry name" value="FYVE"/>
    <property type="match status" value="1"/>
</dbReference>
<proteinExistence type="predicted"/>
<feature type="compositionally biased region" description="Low complexity" evidence="5">
    <location>
        <begin position="274"/>
        <end position="285"/>
    </location>
</feature>
<evidence type="ECO:0000256" key="1">
    <source>
        <dbReference type="ARBA" id="ARBA00022723"/>
    </source>
</evidence>
<evidence type="ECO:0000256" key="4">
    <source>
        <dbReference type="PROSITE-ProRule" id="PRU00091"/>
    </source>
</evidence>
<evidence type="ECO:0000313" key="8">
    <source>
        <dbReference type="Proteomes" id="UP000289323"/>
    </source>
</evidence>
<dbReference type="Proteomes" id="UP000289323">
    <property type="component" value="Unassembled WGS sequence"/>
</dbReference>
<dbReference type="InterPro" id="IPR011011">
    <property type="entry name" value="Znf_FYVE_PHD"/>
</dbReference>
<feature type="region of interest" description="Disordered" evidence="5">
    <location>
        <begin position="251"/>
        <end position="314"/>
    </location>
</feature>
<keyword evidence="2 4" id="KW-0863">Zinc-finger</keyword>
<dbReference type="PROSITE" id="PS50178">
    <property type="entry name" value="ZF_FYVE"/>
    <property type="match status" value="1"/>
</dbReference>
<keyword evidence="3" id="KW-0862">Zinc</keyword>
<dbReference type="InterPro" id="IPR013083">
    <property type="entry name" value="Znf_RING/FYVE/PHD"/>
</dbReference>
<feature type="compositionally biased region" description="Polar residues" evidence="5">
    <location>
        <begin position="42"/>
        <end position="64"/>
    </location>
</feature>
<feature type="compositionally biased region" description="Low complexity" evidence="5">
    <location>
        <begin position="11"/>
        <end position="41"/>
    </location>
</feature>
<name>A0A3S4AU08_9PEZI</name>
<evidence type="ECO:0000259" key="6">
    <source>
        <dbReference type="PROSITE" id="PS50178"/>
    </source>
</evidence>
<dbReference type="PANTHER" id="PTHR39490:SF8">
    <property type="entry name" value="ZINC FINGER FYVE DOMAIN-CONTAINING PROTEIN 21"/>
    <property type="match status" value="1"/>
</dbReference>
<dbReference type="AlphaFoldDB" id="A0A3S4AU08"/>
<evidence type="ECO:0000313" key="7">
    <source>
        <dbReference type="EMBL" id="SPQ22919.1"/>
    </source>
</evidence>
<dbReference type="InterPro" id="IPR052113">
    <property type="entry name" value="FYVE-type_Zinc_Finger"/>
</dbReference>
<dbReference type="CDD" id="cd15760">
    <property type="entry name" value="FYVE_scVPS27p_like"/>
    <property type="match status" value="1"/>
</dbReference>
<dbReference type="SMART" id="SM00064">
    <property type="entry name" value="FYVE"/>
    <property type="match status" value="1"/>
</dbReference>
<keyword evidence="1" id="KW-0479">Metal-binding</keyword>